<keyword evidence="1" id="KW-0732">Signal</keyword>
<dbReference type="EMBL" id="MAYG01000001">
    <property type="protein sequence ID" value="OCA73752.1"/>
    <property type="molecule type" value="Genomic_DNA"/>
</dbReference>
<dbReference type="InterPro" id="IPR045619">
    <property type="entry name" value="DUF6443"/>
</dbReference>
<dbReference type="InterPro" id="IPR022385">
    <property type="entry name" value="Rhs_assc_core"/>
</dbReference>
<feature type="signal peptide" evidence="1">
    <location>
        <begin position="1"/>
        <end position="18"/>
    </location>
</feature>
<evidence type="ECO:0000313" key="3">
    <source>
        <dbReference type="EMBL" id="OCA73752.1"/>
    </source>
</evidence>
<dbReference type="PANTHER" id="PTHR32305:SF15">
    <property type="entry name" value="PROTEIN RHSA-RELATED"/>
    <property type="match status" value="1"/>
</dbReference>
<dbReference type="AlphaFoldDB" id="A0A1B8ZQ78"/>
<reference evidence="4" key="1">
    <citation type="submission" date="2016-07" db="EMBL/GenBank/DDBJ databases">
        <authorList>
            <person name="Florea S."/>
            <person name="Webb J.S."/>
            <person name="Jaromczyk J."/>
            <person name="Schardl C.L."/>
        </authorList>
    </citation>
    <scope>NUCLEOTIDE SEQUENCE [LARGE SCALE GENOMIC DNA]</scope>
    <source>
        <strain evidence="4">CC-VM-7</strain>
    </source>
</reference>
<organism evidence="3 4">
    <name type="scientific">Chryseobacterium arthrosphaerae</name>
    <dbReference type="NCBI Taxonomy" id="651561"/>
    <lineage>
        <taxon>Bacteria</taxon>
        <taxon>Pseudomonadati</taxon>
        <taxon>Bacteroidota</taxon>
        <taxon>Flavobacteriia</taxon>
        <taxon>Flavobacteriales</taxon>
        <taxon>Weeksellaceae</taxon>
        <taxon>Chryseobacterium group</taxon>
        <taxon>Chryseobacterium</taxon>
    </lineage>
</organism>
<evidence type="ECO:0000259" key="2">
    <source>
        <dbReference type="Pfam" id="PF20041"/>
    </source>
</evidence>
<gene>
    <name evidence="3" type="ORF">BBI00_05075</name>
</gene>
<feature type="chain" id="PRO_5008620949" description="DUF6443 domain-containing protein" evidence="1">
    <location>
        <begin position="19"/>
        <end position="1217"/>
    </location>
</feature>
<dbReference type="PANTHER" id="PTHR32305">
    <property type="match status" value="1"/>
</dbReference>
<dbReference type="InterPro" id="IPR050708">
    <property type="entry name" value="T6SS_VgrG/RHS"/>
</dbReference>
<feature type="domain" description="DUF6443" evidence="2">
    <location>
        <begin position="31"/>
        <end position="151"/>
    </location>
</feature>
<dbReference type="STRING" id="651561.BBI00_05075"/>
<dbReference type="Pfam" id="PF20041">
    <property type="entry name" value="DUF6443"/>
    <property type="match status" value="1"/>
</dbReference>
<dbReference type="NCBIfam" id="TIGR03696">
    <property type="entry name" value="Rhs_assc_core"/>
    <property type="match status" value="1"/>
</dbReference>
<name>A0A1B8ZQ78_9FLAO</name>
<evidence type="ECO:0000313" key="4">
    <source>
        <dbReference type="Proteomes" id="UP000093432"/>
    </source>
</evidence>
<protein>
    <recommendedName>
        <fullName evidence="2">DUF6443 domain-containing protein</fullName>
    </recommendedName>
</protein>
<dbReference type="Gene3D" id="2.180.10.10">
    <property type="entry name" value="RHS repeat-associated core"/>
    <property type="match status" value="1"/>
</dbReference>
<evidence type="ECO:0000256" key="1">
    <source>
        <dbReference type="SAM" id="SignalP"/>
    </source>
</evidence>
<sequence length="1217" mass="134777">MKNIMILGLLFTATVGYAQSVSENYIQSGTCLNGDCSKKTEIITYFDGLGRAKQIVNIKATSTGKDLVTPVVYDGAGRQTKDILPVPVSSLNAAIHTGIVNENSANSYYGVANAYAEKEIENSPLDRILQQAQPGDDWKMGAGHTVKYRYQVNESSEVKKFLTTTTTNTVGTVTNTESSVPFIAGNIFYDAGTLYKNTVTDEDGTPVTQFQNGRGQVVLIRRSDGIQNTDTYYVYNEYGQQAFVIPPKAVQQIEQNNNMVTQNILNELCYQYRYDGQGRQVEKRLPGKDDWEFIVYDAADRPVLTQDPNLKNQGLWMLTKYDSFGRIAYTGLLAGGSRAGMQAQIGNQVVSETQIATGFNRNGLMVYYTNTFFSNFSTVLTIHYYDFYPRDTKEFPPAKILNQYVVNHIGADNGGVSTLSMPTAVYTKNIEDDNWTRTYFYYDTKGRMVGNQSWNHLGGYTKTESELDFTGNILRTATVHKRKSDEVGVTVKERFIYDDQNRVKYHYHQVNSQPEELLAENTYNDLSQLINKKVGNNLQSIDYTYNIRGWMTDINKDQMGLTDLGGKLFSYKIKYNQMSGITNPDPVLFPGKDVKPRYNGNIAEVDWRSVETPGVYPSLTPKRYGYVYDSLNRITAGFYQNPLNPFSKENTESLAYDANGNITHLYRTSVVENGSTIATKIDDLTYTYNGNRTFKIKDASSNSTGYEGTSGYPFSYDANGNMISIPDKQITEVKYNHLNLPEELVFDFGNLGTYSNSLYRADGIKLKKTNTSTVSGFNTITVTTENIDYLDGFQYYKKDINTSGGGGIEVPELMTVRAFEPQAFSPVGINSPIGTVSVMTPDLQFFPTSEGFYDYPNDLYIYQYKDHLGNVRVSFEKNLAGGIDIVDNNDYYPFGMNHLKTGNAYFGQNSFKKYKYNGKELQETGMYDYGARMYMPDLGRWGVIDPAAELGRRFSPYNYAFDNPVMFIDPDGMWPWPTWKQVKSFAGGFARGAGNAIKGIASTGVKYNPVTMSYAGIYDTYQAGKRVYGSYQKGGAKAATREAGNILYESTGVKAVVHTAKGIAKGDPEAIGSAAVIVASGKALSKTGGMKTVAAETGTTTLYRGVNSTSPAYSQAVEGVAIPRGGKATPLEHNTLTTESPYTSWSSNPAVAENFALRTSGEGVVLTADIPNNQLVQSPNLKSVNLVQSPGTIVSESETLVEGVIKGANVKKVKLER</sequence>
<proteinExistence type="predicted"/>
<dbReference type="Proteomes" id="UP000093432">
    <property type="component" value="Unassembled WGS sequence"/>
</dbReference>
<dbReference type="RefSeq" id="WP_065397751.1">
    <property type="nucleotide sequence ID" value="NZ_MAYG01000001.1"/>
</dbReference>
<comment type="caution">
    <text evidence="3">The sequence shown here is derived from an EMBL/GenBank/DDBJ whole genome shotgun (WGS) entry which is preliminary data.</text>
</comment>
<accession>A0A1B8ZQ78</accession>